<proteinExistence type="predicted"/>
<dbReference type="AlphaFoldDB" id="Q6TMR2"/>
<keyword evidence="1" id="KW-0614">Plasmid</keyword>
<accession>B5GQX8</accession>
<organism evidence="1">
    <name type="scientific">Streptomyces clavuligerus</name>
    <dbReference type="NCBI Taxonomy" id="1901"/>
    <lineage>
        <taxon>Bacteria</taxon>
        <taxon>Bacillati</taxon>
        <taxon>Actinomycetota</taxon>
        <taxon>Actinomycetes</taxon>
        <taxon>Kitasatosporales</taxon>
        <taxon>Streptomycetaceae</taxon>
        <taxon>Streptomyces</taxon>
    </lineage>
</organism>
<protein>
    <recommendedName>
        <fullName evidence="2">Secreted protein</fullName>
    </recommendedName>
</protein>
<geneLocation type="plasmid" evidence="1">
    <name>pSCL2</name>
</geneLocation>
<name>Q6TMR2_STRCL</name>
<evidence type="ECO:0000313" key="1">
    <source>
        <dbReference type="EMBL" id="AAQ93561.1"/>
    </source>
</evidence>
<gene>
    <name evidence="1" type="ORF">pSCL2.6.A8.7</name>
</gene>
<accession>Q6TMR2</accession>
<evidence type="ECO:0008006" key="2">
    <source>
        <dbReference type="Google" id="ProtNLM"/>
    </source>
</evidence>
<dbReference type="EMBL" id="AY392416">
    <property type="protein sequence ID" value="AAQ93561.1"/>
    <property type="molecule type" value="Genomic_DNA"/>
</dbReference>
<sequence length="104" mass="11697">MCYKNSDCNMGYSVGSIDWRWDGIVPKINGSVVNRANSDYSTTVYFEAYYIDQKVDTDSRTVADGVRNFDLTFNVALISRIKITVCQNFSTGQQCGSPENYSYG</sequence>
<reference evidence="1" key="1">
    <citation type="submission" date="2003-09" db="EMBL/GenBank/DDBJ databases">
        <title>Characterization of pSCL2, a giant linear plasmid in Streptomyces clavuligerus.</title>
        <authorList>
            <person name="Wu W."/>
            <person name="Roy K.L."/>
        </authorList>
    </citation>
    <scope>NUCLEOTIDE SEQUENCE</scope>
    <source>
        <plasmid evidence="1">pSCL2</plasmid>
    </source>
</reference>